<protein>
    <recommendedName>
        <fullName evidence="1">DUF6933 domain-containing protein</fullName>
    </recommendedName>
</protein>
<evidence type="ECO:0000313" key="2">
    <source>
        <dbReference type="EMBL" id="TKI57408.1"/>
    </source>
</evidence>
<accession>A0A4U2Y9N2</accession>
<dbReference type="EMBL" id="SZNK01000001">
    <property type="protein sequence ID" value="TKI57408.1"/>
    <property type="molecule type" value="Genomic_DNA"/>
</dbReference>
<dbReference type="AlphaFoldDB" id="A0A4U2Y9N2"/>
<sequence>MMNNVTRYNFILYGLKKADFKRFDQIFLEKLSENLIADGIEQSLIQKYLYHAGEATFTQTSDRSIISQWNDTILLARYDMENNVREIGVEELNQINRLSNRHPMSKLPQIFPRDEMQHALENLSMANT</sequence>
<evidence type="ECO:0000313" key="3">
    <source>
        <dbReference type="Proteomes" id="UP000307841"/>
    </source>
</evidence>
<feature type="domain" description="DUF6933" evidence="1">
    <location>
        <begin position="1"/>
        <end position="114"/>
    </location>
</feature>
<comment type="caution">
    <text evidence="2">The sequence shown here is derived from an EMBL/GenBank/DDBJ whole genome shotgun (WGS) entry which is preliminary data.</text>
</comment>
<dbReference type="InterPro" id="IPR053864">
    <property type="entry name" value="DUF6933"/>
</dbReference>
<organism evidence="2 3">
    <name type="scientific">Brevibacillus antibioticus</name>
    <dbReference type="NCBI Taxonomy" id="2570228"/>
    <lineage>
        <taxon>Bacteria</taxon>
        <taxon>Bacillati</taxon>
        <taxon>Bacillota</taxon>
        <taxon>Bacilli</taxon>
        <taxon>Bacillales</taxon>
        <taxon>Paenibacillaceae</taxon>
        <taxon>Brevibacillus</taxon>
    </lineage>
</organism>
<reference evidence="2 3" key="1">
    <citation type="submission" date="2019-04" db="EMBL/GenBank/DDBJ databases">
        <title>Whole genome sequencing of Brevibacillus sp. TGS2-1.</title>
        <authorList>
            <person name="Choi A."/>
        </authorList>
    </citation>
    <scope>NUCLEOTIDE SEQUENCE [LARGE SCALE GENOMIC DNA]</scope>
    <source>
        <strain evidence="2 3">TGS2-1</strain>
    </source>
</reference>
<evidence type="ECO:0000259" key="1">
    <source>
        <dbReference type="Pfam" id="PF22016"/>
    </source>
</evidence>
<proteinExistence type="predicted"/>
<gene>
    <name evidence="2" type="ORF">E8L90_19190</name>
</gene>
<name>A0A4U2Y9N2_9BACL</name>
<dbReference type="OrthoDB" id="9801392at2"/>
<dbReference type="Pfam" id="PF22016">
    <property type="entry name" value="DUF6933"/>
    <property type="match status" value="1"/>
</dbReference>
<keyword evidence="3" id="KW-1185">Reference proteome</keyword>
<dbReference type="Proteomes" id="UP000307841">
    <property type="component" value="Unassembled WGS sequence"/>
</dbReference>